<reference evidence="1" key="1">
    <citation type="submission" date="2016-11" db="EMBL/GenBank/DDBJ databases">
        <title>The genome of Nicotiana attenuata.</title>
        <authorList>
            <person name="Xu S."/>
            <person name="Brockmoeller T."/>
            <person name="Gaquerel E."/>
            <person name="Navarro A."/>
            <person name="Kuhl H."/>
            <person name="Gase K."/>
            <person name="Ling Z."/>
            <person name="Zhou W."/>
            <person name="Kreitzer C."/>
            <person name="Stanke M."/>
            <person name="Tang H."/>
            <person name="Lyons E."/>
            <person name="Pandey P."/>
            <person name="Pandey S.P."/>
            <person name="Timmermann B."/>
            <person name="Baldwin I.T."/>
        </authorList>
    </citation>
    <scope>NUCLEOTIDE SEQUENCE [LARGE SCALE GENOMIC DNA]</scope>
    <source>
        <strain evidence="1">UT</strain>
    </source>
</reference>
<name>A0A1J6HXY4_NICAT</name>
<dbReference type="OMA" id="FCFPLPN"/>
<proteinExistence type="predicted"/>
<dbReference type="AlphaFoldDB" id="A0A1J6HXY4"/>
<dbReference type="PANTHER" id="PTHR35104:SF13">
    <property type="entry name" value="OS03G0807000 PROTEIN"/>
    <property type="match status" value="1"/>
</dbReference>
<protein>
    <submittedName>
        <fullName evidence="1">Uncharacterized protein</fullName>
    </submittedName>
</protein>
<keyword evidence="2" id="KW-1185">Reference proteome</keyword>
<dbReference type="Proteomes" id="UP000187609">
    <property type="component" value="Unassembled WGS sequence"/>
</dbReference>
<evidence type="ECO:0000313" key="1">
    <source>
        <dbReference type="EMBL" id="OIS97701.1"/>
    </source>
</evidence>
<comment type="caution">
    <text evidence="1">The sequence shown here is derived from an EMBL/GenBank/DDBJ whole genome shotgun (WGS) entry which is preliminary data.</text>
</comment>
<accession>A0A1J6HXY4</accession>
<dbReference type="PANTHER" id="PTHR35104">
    <property type="entry name" value="OS03G0807000 PROTEIN"/>
    <property type="match status" value="1"/>
</dbReference>
<gene>
    <name evidence="1" type="ORF">A4A49_62469</name>
</gene>
<organism evidence="1 2">
    <name type="scientific">Nicotiana attenuata</name>
    <name type="common">Coyote tobacco</name>
    <dbReference type="NCBI Taxonomy" id="49451"/>
    <lineage>
        <taxon>Eukaryota</taxon>
        <taxon>Viridiplantae</taxon>
        <taxon>Streptophyta</taxon>
        <taxon>Embryophyta</taxon>
        <taxon>Tracheophyta</taxon>
        <taxon>Spermatophyta</taxon>
        <taxon>Magnoliopsida</taxon>
        <taxon>eudicotyledons</taxon>
        <taxon>Gunneridae</taxon>
        <taxon>Pentapetalae</taxon>
        <taxon>asterids</taxon>
        <taxon>lamiids</taxon>
        <taxon>Solanales</taxon>
        <taxon>Solanaceae</taxon>
        <taxon>Nicotianoideae</taxon>
        <taxon>Nicotianeae</taxon>
        <taxon>Nicotiana</taxon>
    </lineage>
</organism>
<evidence type="ECO:0000313" key="2">
    <source>
        <dbReference type="Proteomes" id="UP000187609"/>
    </source>
</evidence>
<dbReference type="EMBL" id="MJEQ01037192">
    <property type="protein sequence ID" value="OIS97701.1"/>
    <property type="molecule type" value="Genomic_DNA"/>
</dbReference>
<sequence>MVFNSPVVVSVANLSADFCQFIACNPERLSSDQVLYLLFCYPFQQLHRFTLCLWTFFCFPLPNSYLSFPSSSLF</sequence>
<dbReference type="Gramene" id="OIS97701">
    <property type="protein sequence ID" value="OIS97701"/>
    <property type="gene ID" value="A4A49_62469"/>
</dbReference>